<comment type="similarity">
    <text evidence="7">Belongs to the binding-protein-dependent transport system permease family.</text>
</comment>
<accession>A0A9D1G387</accession>
<evidence type="ECO:0000256" key="6">
    <source>
        <dbReference type="ARBA" id="ARBA00023136"/>
    </source>
</evidence>
<dbReference type="PANTHER" id="PTHR30151:SF0">
    <property type="entry name" value="ABC TRANSPORTER PERMEASE PROTEIN MJ0413-RELATED"/>
    <property type="match status" value="1"/>
</dbReference>
<evidence type="ECO:0000256" key="7">
    <source>
        <dbReference type="RuleBase" id="RU363032"/>
    </source>
</evidence>
<organism evidence="9 10">
    <name type="scientific">Candidatus Scatomorpha pullistercoris</name>
    <dbReference type="NCBI Taxonomy" id="2840929"/>
    <lineage>
        <taxon>Bacteria</taxon>
        <taxon>Bacillati</taxon>
        <taxon>Bacillota</taxon>
        <taxon>Clostridia</taxon>
        <taxon>Eubacteriales</taxon>
        <taxon>Candidatus Scatomorpha</taxon>
    </lineage>
</organism>
<comment type="subcellular location">
    <subcellularLocation>
        <location evidence="1 7">Cell membrane</location>
        <topology evidence="1 7">Multi-pass membrane protein</topology>
    </subcellularLocation>
</comment>
<dbReference type="Gene3D" id="1.10.3720.10">
    <property type="entry name" value="MetI-like"/>
    <property type="match status" value="1"/>
</dbReference>
<evidence type="ECO:0000256" key="2">
    <source>
        <dbReference type="ARBA" id="ARBA00022448"/>
    </source>
</evidence>
<keyword evidence="4 7" id="KW-0812">Transmembrane</keyword>
<keyword evidence="3" id="KW-1003">Cell membrane</keyword>
<feature type="transmembrane region" description="Helical" evidence="7">
    <location>
        <begin position="21"/>
        <end position="41"/>
    </location>
</feature>
<gene>
    <name evidence="9" type="ORF">IAD42_00380</name>
</gene>
<dbReference type="AlphaFoldDB" id="A0A9D1G387"/>
<reference evidence="9" key="2">
    <citation type="journal article" date="2021" name="PeerJ">
        <title>Extensive microbial diversity within the chicken gut microbiome revealed by metagenomics and culture.</title>
        <authorList>
            <person name="Gilroy R."/>
            <person name="Ravi A."/>
            <person name="Getino M."/>
            <person name="Pursley I."/>
            <person name="Horton D.L."/>
            <person name="Alikhan N.F."/>
            <person name="Baker D."/>
            <person name="Gharbi K."/>
            <person name="Hall N."/>
            <person name="Watson M."/>
            <person name="Adriaenssens E.M."/>
            <person name="Foster-Nyarko E."/>
            <person name="Jarju S."/>
            <person name="Secka A."/>
            <person name="Antonio M."/>
            <person name="Oren A."/>
            <person name="Chaudhuri R.R."/>
            <person name="La Ragione R."/>
            <person name="Hildebrand F."/>
            <person name="Pallen M.J."/>
        </authorList>
    </citation>
    <scope>NUCLEOTIDE SEQUENCE</scope>
    <source>
        <strain evidence="9">ChiHecec3B27-6122</strain>
    </source>
</reference>
<feature type="transmembrane region" description="Helical" evidence="7">
    <location>
        <begin position="182"/>
        <end position="199"/>
    </location>
</feature>
<dbReference type="SUPFAM" id="SSF161098">
    <property type="entry name" value="MetI-like"/>
    <property type="match status" value="1"/>
</dbReference>
<feature type="transmembrane region" description="Helical" evidence="7">
    <location>
        <begin position="83"/>
        <end position="103"/>
    </location>
</feature>
<evidence type="ECO:0000259" key="8">
    <source>
        <dbReference type="PROSITE" id="PS50928"/>
    </source>
</evidence>
<evidence type="ECO:0000313" key="10">
    <source>
        <dbReference type="Proteomes" id="UP000886876"/>
    </source>
</evidence>
<comment type="caution">
    <text evidence="9">The sequence shown here is derived from an EMBL/GenBank/DDBJ whole genome shotgun (WGS) entry which is preliminary data.</text>
</comment>
<keyword evidence="6 7" id="KW-0472">Membrane</keyword>
<dbReference type="InterPro" id="IPR035906">
    <property type="entry name" value="MetI-like_sf"/>
</dbReference>
<dbReference type="Proteomes" id="UP000886876">
    <property type="component" value="Unassembled WGS sequence"/>
</dbReference>
<feature type="transmembrane region" description="Helical" evidence="7">
    <location>
        <begin position="115"/>
        <end position="136"/>
    </location>
</feature>
<feature type="domain" description="ABC transmembrane type-1" evidence="8">
    <location>
        <begin position="76"/>
        <end position="256"/>
    </location>
</feature>
<evidence type="ECO:0000256" key="4">
    <source>
        <dbReference type="ARBA" id="ARBA00022692"/>
    </source>
</evidence>
<evidence type="ECO:0000256" key="1">
    <source>
        <dbReference type="ARBA" id="ARBA00004651"/>
    </source>
</evidence>
<evidence type="ECO:0000256" key="3">
    <source>
        <dbReference type="ARBA" id="ARBA00022475"/>
    </source>
</evidence>
<protein>
    <submittedName>
        <fullName evidence="9">ABC transporter permease</fullName>
    </submittedName>
</protein>
<feature type="transmembrane region" description="Helical" evidence="7">
    <location>
        <begin position="238"/>
        <end position="259"/>
    </location>
</feature>
<dbReference type="InterPro" id="IPR000515">
    <property type="entry name" value="MetI-like"/>
</dbReference>
<feature type="transmembrane region" description="Helical" evidence="7">
    <location>
        <begin position="142"/>
        <end position="161"/>
    </location>
</feature>
<evidence type="ECO:0000313" key="9">
    <source>
        <dbReference type="EMBL" id="HIS96411.1"/>
    </source>
</evidence>
<dbReference type="PROSITE" id="PS50928">
    <property type="entry name" value="ABC_TM1"/>
    <property type="match status" value="1"/>
</dbReference>
<proteinExistence type="inferred from homology"/>
<dbReference type="GO" id="GO:0005886">
    <property type="term" value="C:plasma membrane"/>
    <property type="evidence" value="ECO:0007669"/>
    <property type="project" value="UniProtKB-SubCell"/>
</dbReference>
<dbReference type="GO" id="GO:0055085">
    <property type="term" value="P:transmembrane transport"/>
    <property type="evidence" value="ECO:0007669"/>
    <property type="project" value="InterPro"/>
</dbReference>
<name>A0A9D1G387_9FIRM</name>
<keyword evidence="5 7" id="KW-1133">Transmembrane helix</keyword>
<reference evidence="9" key="1">
    <citation type="submission" date="2020-10" db="EMBL/GenBank/DDBJ databases">
        <authorList>
            <person name="Gilroy R."/>
        </authorList>
    </citation>
    <scope>NUCLEOTIDE SEQUENCE</scope>
    <source>
        <strain evidence="9">ChiHecec3B27-6122</strain>
    </source>
</reference>
<dbReference type="EMBL" id="DVJS01000010">
    <property type="protein sequence ID" value="HIS96411.1"/>
    <property type="molecule type" value="Genomic_DNA"/>
</dbReference>
<dbReference type="CDD" id="cd06261">
    <property type="entry name" value="TM_PBP2"/>
    <property type="match status" value="1"/>
</dbReference>
<sequence>MVKLDKNGRKGEFKVITPKDVIYTVLPVISLGLLIFLWYYVSSSAPDMFPTMQATWARLIKLFEQPIMRVSYFGHIWASLKRVLIALVAAIAIGIPFGTMLGWSRKLDAFFGSIFNIIRPIPPLAWIPLIIIAFGIGEFPKILIVFIGAVMPIVINTRAGLKNVEPLYLDVGRLFDANRRQMLIEVAIPSAIPAIIAGIKTATSTGWMVVLAAEMLSAKSGVGFLVTRGMDGNDMPLVLVAMITIGIVGALLGVVTSIIERLLCPWLQIK</sequence>
<evidence type="ECO:0000256" key="5">
    <source>
        <dbReference type="ARBA" id="ARBA00022989"/>
    </source>
</evidence>
<keyword evidence="2 7" id="KW-0813">Transport</keyword>
<dbReference type="PANTHER" id="PTHR30151">
    <property type="entry name" value="ALKANE SULFONATE ABC TRANSPORTER-RELATED, MEMBRANE SUBUNIT"/>
    <property type="match status" value="1"/>
</dbReference>
<dbReference type="Pfam" id="PF00528">
    <property type="entry name" value="BPD_transp_1"/>
    <property type="match status" value="1"/>
</dbReference>